<keyword evidence="1" id="KW-1133">Transmembrane helix</keyword>
<keyword evidence="1" id="KW-0812">Transmembrane</keyword>
<reference evidence="2" key="1">
    <citation type="submission" date="2019-06" db="EMBL/GenBank/DDBJ databases">
        <authorList>
            <person name="Zheng W."/>
        </authorList>
    </citation>
    <scope>NUCLEOTIDE SEQUENCE</scope>
    <source>
        <strain evidence="2">QDHG01</strain>
    </source>
</reference>
<keyword evidence="3" id="KW-1185">Reference proteome</keyword>
<dbReference type="AlphaFoldDB" id="A0A8J8NKC2"/>
<accession>A0A8J8NKC2</accession>
<organism evidence="2 3">
    <name type="scientific">Halteria grandinella</name>
    <dbReference type="NCBI Taxonomy" id="5974"/>
    <lineage>
        <taxon>Eukaryota</taxon>
        <taxon>Sar</taxon>
        <taxon>Alveolata</taxon>
        <taxon>Ciliophora</taxon>
        <taxon>Intramacronucleata</taxon>
        <taxon>Spirotrichea</taxon>
        <taxon>Stichotrichia</taxon>
        <taxon>Sporadotrichida</taxon>
        <taxon>Halteriidae</taxon>
        <taxon>Halteria</taxon>
    </lineage>
</organism>
<dbReference type="EMBL" id="RRYP01012891">
    <property type="protein sequence ID" value="TNV76831.1"/>
    <property type="molecule type" value="Genomic_DNA"/>
</dbReference>
<evidence type="ECO:0000256" key="1">
    <source>
        <dbReference type="SAM" id="Phobius"/>
    </source>
</evidence>
<proteinExistence type="predicted"/>
<feature type="transmembrane region" description="Helical" evidence="1">
    <location>
        <begin position="43"/>
        <end position="67"/>
    </location>
</feature>
<comment type="caution">
    <text evidence="2">The sequence shown here is derived from an EMBL/GenBank/DDBJ whole genome shotgun (WGS) entry which is preliminary data.</text>
</comment>
<gene>
    <name evidence="2" type="ORF">FGO68_gene8383</name>
</gene>
<keyword evidence="1" id="KW-0472">Membrane</keyword>
<evidence type="ECO:0000313" key="2">
    <source>
        <dbReference type="EMBL" id="TNV76831.1"/>
    </source>
</evidence>
<name>A0A8J8NKC2_HALGN</name>
<dbReference type="Proteomes" id="UP000785679">
    <property type="component" value="Unassembled WGS sequence"/>
</dbReference>
<evidence type="ECO:0000313" key="3">
    <source>
        <dbReference type="Proteomes" id="UP000785679"/>
    </source>
</evidence>
<sequence>MKIYQDLRINYCSSPSRPCFSKVFSHQWCFPILSAVINEPLPFIVFLYSSVIPLIMVTVLSILAPSWNASSQALTMMLRYPQSVYWQNQ</sequence>
<protein>
    <submittedName>
        <fullName evidence="2">Uncharacterized protein</fullName>
    </submittedName>
</protein>